<dbReference type="SUPFAM" id="SSF82708">
    <property type="entry name" value="R3H domain"/>
    <property type="match status" value="1"/>
</dbReference>
<name>A0AAX6HZI7_IRIPA</name>
<dbReference type="PANTHER" id="PTHR15672">
    <property type="entry name" value="CAMP-REGULATED PHOSPHOPROTEIN 21 RELATED R3H DOMAIN CONTAINING PROTEIN"/>
    <property type="match status" value="1"/>
</dbReference>
<keyword evidence="6" id="KW-1185">Reference proteome</keyword>
<dbReference type="InterPro" id="IPR001374">
    <property type="entry name" value="R3H_dom"/>
</dbReference>
<evidence type="ECO:0008006" key="7">
    <source>
        <dbReference type="Google" id="ProtNLM"/>
    </source>
</evidence>
<reference evidence="5" key="2">
    <citation type="submission" date="2023-04" db="EMBL/GenBank/DDBJ databases">
        <authorList>
            <person name="Bruccoleri R.E."/>
            <person name="Oakeley E.J."/>
            <person name="Faust A.-M."/>
            <person name="Dessus-Babus S."/>
            <person name="Altorfer M."/>
            <person name="Burckhardt D."/>
            <person name="Oertli M."/>
            <person name="Naumann U."/>
            <person name="Petersen F."/>
            <person name="Wong J."/>
        </authorList>
    </citation>
    <scope>NUCLEOTIDE SEQUENCE</scope>
    <source>
        <strain evidence="5">GSM-AAB239-AS_SAM_17_03QT</strain>
        <tissue evidence="5">Leaf</tissue>
    </source>
</reference>
<evidence type="ECO:0000313" key="5">
    <source>
        <dbReference type="EMBL" id="KAJ6845894.1"/>
    </source>
</evidence>
<dbReference type="InterPro" id="IPR051937">
    <property type="entry name" value="R3H_domain_containing"/>
</dbReference>
<dbReference type="GO" id="GO:0003676">
    <property type="term" value="F:nucleic acid binding"/>
    <property type="evidence" value="ECO:0007669"/>
    <property type="project" value="UniProtKB-UniRule"/>
</dbReference>
<proteinExistence type="predicted"/>
<dbReference type="InterPro" id="IPR036867">
    <property type="entry name" value="R3H_dom_sf"/>
</dbReference>
<dbReference type="AlphaFoldDB" id="A0AAX6HZI7"/>
<dbReference type="PANTHER" id="PTHR15672:SF25">
    <property type="entry name" value="OS01G0100600 PROTEIN"/>
    <property type="match status" value="1"/>
</dbReference>
<feature type="domain" description="R3H" evidence="3">
    <location>
        <begin position="23"/>
        <end position="88"/>
    </location>
</feature>
<dbReference type="CDD" id="cd02642">
    <property type="entry name" value="R3H_encore_like"/>
    <property type="match status" value="1"/>
</dbReference>
<dbReference type="SMART" id="SM00393">
    <property type="entry name" value="R3H"/>
    <property type="match status" value="1"/>
</dbReference>
<organism evidence="5 6">
    <name type="scientific">Iris pallida</name>
    <name type="common">Sweet iris</name>
    <dbReference type="NCBI Taxonomy" id="29817"/>
    <lineage>
        <taxon>Eukaryota</taxon>
        <taxon>Viridiplantae</taxon>
        <taxon>Streptophyta</taxon>
        <taxon>Embryophyta</taxon>
        <taxon>Tracheophyta</taxon>
        <taxon>Spermatophyta</taxon>
        <taxon>Magnoliopsida</taxon>
        <taxon>Liliopsida</taxon>
        <taxon>Asparagales</taxon>
        <taxon>Iridaceae</taxon>
        <taxon>Iridoideae</taxon>
        <taxon>Irideae</taxon>
        <taxon>Iris</taxon>
    </lineage>
</organism>
<evidence type="ECO:0000256" key="1">
    <source>
        <dbReference type="ARBA" id="ARBA00022553"/>
    </source>
</evidence>
<comment type="caution">
    <text evidence="5">The sequence shown here is derived from an EMBL/GenBank/DDBJ whole genome shotgun (WGS) entry which is preliminary data.</text>
</comment>
<dbReference type="Pfam" id="PF01424">
    <property type="entry name" value="R3H"/>
    <property type="match status" value="1"/>
</dbReference>
<dbReference type="Pfam" id="PF12752">
    <property type="entry name" value="SUZ"/>
    <property type="match status" value="1"/>
</dbReference>
<gene>
    <name evidence="5" type="ORF">M6B38_279770</name>
</gene>
<evidence type="ECO:0000259" key="3">
    <source>
        <dbReference type="PROSITE" id="PS51061"/>
    </source>
</evidence>
<dbReference type="EMBL" id="JANAVB010005600">
    <property type="protein sequence ID" value="KAJ6845894.1"/>
    <property type="molecule type" value="Genomic_DNA"/>
</dbReference>
<dbReference type="PROSITE" id="PS51061">
    <property type="entry name" value="R3H"/>
    <property type="match status" value="1"/>
</dbReference>
<dbReference type="InterPro" id="IPR024771">
    <property type="entry name" value="SUZ"/>
</dbReference>
<evidence type="ECO:0000313" key="6">
    <source>
        <dbReference type="Proteomes" id="UP001140949"/>
    </source>
</evidence>
<dbReference type="Proteomes" id="UP001140949">
    <property type="component" value="Unassembled WGS sequence"/>
</dbReference>
<dbReference type="Gene3D" id="3.30.1370.50">
    <property type="entry name" value="R3H-like domain"/>
    <property type="match status" value="1"/>
</dbReference>
<reference evidence="5" key="1">
    <citation type="journal article" date="2023" name="GigaByte">
        <title>Genome assembly of the bearded iris, Iris pallida Lam.</title>
        <authorList>
            <person name="Bruccoleri R.E."/>
            <person name="Oakeley E.J."/>
            <person name="Faust A.M.E."/>
            <person name="Altorfer M."/>
            <person name="Dessus-Babus S."/>
            <person name="Burckhardt D."/>
            <person name="Oertli M."/>
            <person name="Naumann U."/>
            <person name="Petersen F."/>
            <person name="Wong J."/>
        </authorList>
    </citation>
    <scope>NUCLEOTIDE SEQUENCE</scope>
    <source>
        <strain evidence="5">GSM-AAB239-AS_SAM_17_03QT</strain>
    </source>
</reference>
<accession>A0AAX6HZI7</accession>
<sequence length="320" mass="35210">MAITQFVMVEELASLIKDNLSCKHLVLATEEALINFLQDETSPEGILELQPMSPYQRLLLHRLADIYGFAHESVGEGDDRHLVLERCPETVIPSILVSDILWQYDGYQAPMSSHNILRRKESPEQKMNGTFPSSMTLEEREAAYQAARERIFSLHEADDKEVIAPKSRNIPVVARRMIAHALGQKILSGSSDHNNLSKKFEEDEATDEPNNFEKSEDVISSLETRGETITKLATSEKKLPGKIAGSSTLKACVTEKKGPVRVANSNPSKTTVMSKGCSGKACDTKSLEKEQIGAAKRIFAHALGLPSGKGNHATTPGRSQ</sequence>
<evidence type="ECO:0000259" key="4">
    <source>
        <dbReference type="PROSITE" id="PS51673"/>
    </source>
</evidence>
<dbReference type="PROSITE" id="PS51673">
    <property type="entry name" value="SUZ"/>
    <property type="match status" value="1"/>
</dbReference>
<keyword evidence="1" id="KW-0597">Phosphoprotein</keyword>
<feature type="region of interest" description="Disordered" evidence="2">
    <location>
        <begin position="190"/>
        <end position="211"/>
    </location>
</feature>
<evidence type="ECO:0000256" key="2">
    <source>
        <dbReference type="SAM" id="MobiDB-lite"/>
    </source>
</evidence>
<feature type="domain" description="SUZ" evidence="4">
    <location>
        <begin position="91"/>
        <end position="156"/>
    </location>
</feature>
<protein>
    <recommendedName>
        <fullName evidence="7">R3H domain-containing protein</fullName>
    </recommendedName>
</protein>